<reference evidence="1 2" key="1">
    <citation type="submission" date="2020-08" db="EMBL/GenBank/DDBJ databases">
        <title>Genomic Encyclopedia of Type Strains, Phase IV (KMG-IV): sequencing the most valuable type-strain genomes for metagenomic binning, comparative biology and taxonomic classification.</title>
        <authorList>
            <person name="Goeker M."/>
        </authorList>
    </citation>
    <scope>NUCLEOTIDE SEQUENCE [LARGE SCALE GENOMIC DNA]</scope>
    <source>
        <strain evidence="1 2">DSM 26189</strain>
    </source>
</reference>
<dbReference type="RefSeq" id="WP_188070293.1">
    <property type="nucleotide sequence ID" value="NZ_BSPS01000026.1"/>
</dbReference>
<protein>
    <submittedName>
        <fullName evidence="1">Uncharacterized protein</fullName>
    </submittedName>
</protein>
<proteinExistence type="predicted"/>
<gene>
    <name evidence="1" type="ORF">GGR43_000446</name>
</gene>
<name>A0A7W6BH24_9SPHN</name>
<dbReference type="EMBL" id="JACIDT010000001">
    <property type="protein sequence ID" value="MBB3924752.1"/>
    <property type="molecule type" value="Genomic_DNA"/>
</dbReference>
<evidence type="ECO:0000313" key="2">
    <source>
        <dbReference type="Proteomes" id="UP000571950"/>
    </source>
</evidence>
<comment type="caution">
    <text evidence="1">The sequence shown here is derived from an EMBL/GenBank/DDBJ whole genome shotgun (WGS) entry which is preliminary data.</text>
</comment>
<organism evidence="1 2">
    <name type="scientific">Sphingobium jiangsuense</name>
    <dbReference type="NCBI Taxonomy" id="870476"/>
    <lineage>
        <taxon>Bacteria</taxon>
        <taxon>Pseudomonadati</taxon>
        <taxon>Pseudomonadota</taxon>
        <taxon>Alphaproteobacteria</taxon>
        <taxon>Sphingomonadales</taxon>
        <taxon>Sphingomonadaceae</taxon>
        <taxon>Sphingobium</taxon>
    </lineage>
</organism>
<accession>A0A7W6BH24</accession>
<dbReference type="AlphaFoldDB" id="A0A7W6BH24"/>
<dbReference type="Proteomes" id="UP000571950">
    <property type="component" value="Unassembled WGS sequence"/>
</dbReference>
<sequence>MPPEVPPSLDQRLSAPPPCALSADLRLKIAAELESLRADLEELGVELCHDEDVMLRCMTRLQHLDEMGQRCHWLAQLMRADNPAAVLPDITLQALGDRLMARQA</sequence>
<keyword evidence="2" id="KW-1185">Reference proteome</keyword>
<evidence type="ECO:0000313" key="1">
    <source>
        <dbReference type="EMBL" id="MBB3924752.1"/>
    </source>
</evidence>